<evidence type="ECO:0000256" key="6">
    <source>
        <dbReference type="ARBA" id="ARBA00022723"/>
    </source>
</evidence>
<dbReference type="Pfam" id="PF02163">
    <property type="entry name" value="Peptidase_M50"/>
    <property type="match status" value="1"/>
</dbReference>
<keyword evidence="7" id="KW-0677">Repeat</keyword>
<keyword evidence="3 14" id="KW-1003">Cell membrane</keyword>
<dbReference type="GO" id="GO:0006508">
    <property type="term" value="P:proteolysis"/>
    <property type="evidence" value="ECO:0007669"/>
    <property type="project" value="UniProtKB-KW"/>
</dbReference>
<reference evidence="17 18" key="1">
    <citation type="submission" date="2021-12" db="EMBL/GenBank/DDBJ databases">
        <title>Discovery of the Pendulisporaceae a myxobacterial family with distinct sporulation behavior and unique specialized metabolism.</title>
        <authorList>
            <person name="Garcia R."/>
            <person name="Popoff A."/>
            <person name="Bader C.D."/>
            <person name="Loehr J."/>
            <person name="Walesch S."/>
            <person name="Walt C."/>
            <person name="Boldt J."/>
            <person name="Bunk B."/>
            <person name="Haeckl F.J.F.P.J."/>
            <person name="Gunesch A.P."/>
            <person name="Birkelbach J."/>
            <person name="Nuebel U."/>
            <person name="Pietschmann T."/>
            <person name="Bach T."/>
            <person name="Mueller R."/>
        </authorList>
    </citation>
    <scope>NUCLEOTIDE SEQUENCE [LARGE SCALE GENOMIC DNA]</scope>
    <source>
        <strain evidence="17 18">MSr12523</strain>
    </source>
</reference>
<keyword evidence="6 14" id="KW-0479">Metal-binding</keyword>
<dbReference type="PANTHER" id="PTHR39188:SF3">
    <property type="entry name" value="STAGE IV SPORULATION PROTEIN FB"/>
    <property type="match status" value="1"/>
</dbReference>
<proteinExistence type="inferred from homology"/>
<comment type="similarity">
    <text evidence="2 14">Belongs to the peptidase M50B family.</text>
</comment>
<comment type="subcellular location">
    <subcellularLocation>
        <location evidence="1 14">Cell membrane</location>
        <topology evidence="1 14">Multi-pass membrane protein</topology>
    </subcellularLocation>
</comment>
<feature type="transmembrane region" description="Helical" evidence="14">
    <location>
        <begin position="105"/>
        <end position="126"/>
    </location>
</feature>
<evidence type="ECO:0000256" key="15">
    <source>
        <dbReference type="PROSITE-ProRule" id="PRU00703"/>
    </source>
</evidence>
<dbReference type="PANTHER" id="PTHR39188">
    <property type="entry name" value="MEMBRANE-ASSOCIATED ZINC METALLOPROTEASE M50B"/>
    <property type="match status" value="1"/>
</dbReference>
<keyword evidence="10 14" id="KW-1133">Transmembrane helix</keyword>
<evidence type="ECO:0000313" key="17">
    <source>
        <dbReference type="EMBL" id="WXA97880.1"/>
    </source>
</evidence>
<feature type="transmembrane region" description="Helical" evidence="14">
    <location>
        <begin position="159"/>
        <end position="181"/>
    </location>
</feature>
<keyword evidence="18" id="KW-1185">Reference proteome</keyword>
<dbReference type="GO" id="GO:0008233">
    <property type="term" value="F:peptidase activity"/>
    <property type="evidence" value="ECO:0007669"/>
    <property type="project" value="UniProtKB-KW"/>
</dbReference>
<dbReference type="PIRSF" id="PIRSF006404">
    <property type="entry name" value="UCP006404_Pept_M50_CBS"/>
    <property type="match status" value="1"/>
</dbReference>
<dbReference type="Gene3D" id="3.10.580.10">
    <property type="entry name" value="CBS-domain"/>
    <property type="match status" value="1"/>
</dbReference>
<dbReference type="Proteomes" id="UP001379533">
    <property type="component" value="Chromosome"/>
</dbReference>
<keyword evidence="11 14" id="KW-0482">Metalloprotease</keyword>
<dbReference type="Pfam" id="PF00571">
    <property type="entry name" value="CBS"/>
    <property type="match status" value="1"/>
</dbReference>
<evidence type="ECO:0000256" key="2">
    <source>
        <dbReference type="ARBA" id="ARBA00007931"/>
    </source>
</evidence>
<evidence type="ECO:0000256" key="1">
    <source>
        <dbReference type="ARBA" id="ARBA00004651"/>
    </source>
</evidence>
<evidence type="ECO:0000256" key="8">
    <source>
        <dbReference type="ARBA" id="ARBA00022801"/>
    </source>
</evidence>
<feature type="domain" description="CBS" evidence="16">
    <location>
        <begin position="338"/>
        <end position="397"/>
    </location>
</feature>
<feature type="transmembrane region" description="Helical" evidence="14">
    <location>
        <begin position="202"/>
        <end position="225"/>
    </location>
</feature>
<evidence type="ECO:0000313" key="18">
    <source>
        <dbReference type="Proteomes" id="UP001379533"/>
    </source>
</evidence>
<evidence type="ECO:0000259" key="16">
    <source>
        <dbReference type="PROSITE" id="PS51371"/>
    </source>
</evidence>
<comment type="cofactor">
    <cofactor evidence="14">
        <name>Zn(2+)</name>
        <dbReference type="ChEBI" id="CHEBI:29105"/>
    </cofactor>
    <text evidence="14">Binds 1 zinc ion per subunit.</text>
</comment>
<dbReference type="InterPro" id="IPR008915">
    <property type="entry name" value="Peptidase_M50"/>
</dbReference>
<dbReference type="SMART" id="SM00116">
    <property type="entry name" value="CBS"/>
    <property type="match status" value="1"/>
</dbReference>
<feature type="transmembrane region" description="Helical" evidence="14">
    <location>
        <begin position="231"/>
        <end position="249"/>
    </location>
</feature>
<evidence type="ECO:0000256" key="10">
    <source>
        <dbReference type="ARBA" id="ARBA00022989"/>
    </source>
</evidence>
<feature type="transmembrane region" description="Helical" evidence="14">
    <location>
        <begin position="20"/>
        <end position="38"/>
    </location>
</feature>
<dbReference type="SUPFAM" id="SSF54631">
    <property type="entry name" value="CBS-domain pair"/>
    <property type="match status" value="1"/>
</dbReference>
<dbReference type="InterPro" id="IPR016483">
    <property type="entry name" value="UCP006404_Pept_M50_CBS"/>
</dbReference>
<evidence type="ECO:0000256" key="12">
    <source>
        <dbReference type="ARBA" id="ARBA00023122"/>
    </source>
</evidence>
<evidence type="ECO:0000256" key="7">
    <source>
        <dbReference type="ARBA" id="ARBA00022737"/>
    </source>
</evidence>
<dbReference type="InterPro" id="IPR000644">
    <property type="entry name" value="CBS_dom"/>
</dbReference>
<evidence type="ECO:0000256" key="14">
    <source>
        <dbReference type="PIRNR" id="PIRNR006404"/>
    </source>
</evidence>
<name>A0ABZ2KLD9_9BACT</name>
<keyword evidence="4 14" id="KW-0645">Protease</keyword>
<keyword evidence="13 14" id="KW-0472">Membrane</keyword>
<dbReference type="CDD" id="cd06164">
    <property type="entry name" value="S2P-M50_SpoIVFB_CBS"/>
    <property type="match status" value="1"/>
</dbReference>
<organism evidence="17 18">
    <name type="scientific">Pendulispora brunnea</name>
    <dbReference type="NCBI Taxonomy" id="2905690"/>
    <lineage>
        <taxon>Bacteria</taxon>
        <taxon>Pseudomonadati</taxon>
        <taxon>Myxococcota</taxon>
        <taxon>Myxococcia</taxon>
        <taxon>Myxococcales</taxon>
        <taxon>Sorangiineae</taxon>
        <taxon>Pendulisporaceae</taxon>
        <taxon>Pendulispora</taxon>
    </lineage>
</organism>
<keyword evidence="8 14" id="KW-0378">Hydrolase</keyword>
<evidence type="ECO:0000256" key="13">
    <source>
        <dbReference type="ARBA" id="ARBA00023136"/>
    </source>
</evidence>
<keyword evidence="5 14" id="KW-0812">Transmembrane</keyword>
<dbReference type="EMBL" id="CP089982">
    <property type="protein sequence ID" value="WXA97880.1"/>
    <property type="molecule type" value="Genomic_DNA"/>
</dbReference>
<evidence type="ECO:0000256" key="4">
    <source>
        <dbReference type="ARBA" id="ARBA00022670"/>
    </source>
</evidence>
<dbReference type="InterPro" id="IPR046342">
    <property type="entry name" value="CBS_dom_sf"/>
</dbReference>
<accession>A0ABZ2KLD9</accession>
<protein>
    <recommendedName>
        <fullName evidence="14">Zinc metalloprotease</fullName>
    </recommendedName>
</protein>
<keyword evidence="9 14" id="KW-0862">Zinc</keyword>
<evidence type="ECO:0000256" key="5">
    <source>
        <dbReference type="ARBA" id="ARBA00022692"/>
    </source>
</evidence>
<dbReference type="PROSITE" id="PS51371">
    <property type="entry name" value="CBS"/>
    <property type="match status" value="1"/>
</dbReference>
<evidence type="ECO:0000256" key="3">
    <source>
        <dbReference type="ARBA" id="ARBA00022475"/>
    </source>
</evidence>
<gene>
    <name evidence="17" type="ORF">LZC95_13685</name>
</gene>
<dbReference type="RefSeq" id="WP_394848499.1">
    <property type="nucleotide sequence ID" value="NZ_CP089982.1"/>
</dbReference>
<sequence>MRTLRLGKLFGVDVAIDRSWIFIFLLMSWNLASLFGRWHPNWSALLVVAVAITAALLFFASLLLHEFAHSLTGKAFGIPVRNITLFLFGGVSHFENEPRSAGADFLISIVGPLASIAIGLFFFFLFTLTHFTYFTFGSGADITIDPERALSGLGPFGTLFLWLGPINVTVGLFNLIPAFPLDGGRVLRSLIWAVTKRPRNATRTAAGVGQIMAWLMMGLGIAAIFGLRVPFVARGPISGIWFAFIGWFLHSAALRTLEQTHIEELLEGVDVARLMRTRGTAIDATTPISQLVNEVFLRSEESIVPVLHEGHFLGMLSSDQVRAIPSAEWTRRTAGELVTPVQQLQTTTPTEPMIDAMRKLVASDVGVLPVVEETRLVGLLLSEDIARWIELHRGRGSMFGGQRPLWQG</sequence>
<evidence type="ECO:0000256" key="9">
    <source>
        <dbReference type="ARBA" id="ARBA00022833"/>
    </source>
</evidence>
<feature type="transmembrane region" description="Helical" evidence="14">
    <location>
        <begin position="44"/>
        <end position="64"/>
    </location>
</feature>
<keyword evidence="12 15" id="KW-0129">CBS domain</keyword>
<evidence type="ECO:0000256" key="11">
    <source>
        <dbReference type="ARBA" id="ARBA00023049"/>
    </source>
</evidence>